<keyword evidence="2" id="KW-1185">Reference proteome</keyword>
<dbReference type="InterPro" id="IPR035093">
    <property type="entry name" value="RelE/ParE_toxin_dom_sf"/>
</dbReference>
<dbReference type="RefSeq" id="WP_087941342.1">
    <property type="nucleotide sequence ID" value="NZ_FNAC01000065.1"/>
</dbReference>
<gene>
    <name evidence="1" type="ORF">SAMN04488104_10657</name>
</gene>
<accession>A0A1G6XT82</accession>
<dbReference type="InterPro" id="IPR009241">
    <property type="entry name" value="HigB-like"/>
</dbReference>
<evidence type="ECO:0000313" key="1">
    <source>
        <dbReference type="EMBL" id="SDD80635.1"/>
    </source>
</evidence>
<dbReference type="AlphaFoldDB" id="A0A1G6XT82"/>
<dbReference type="OrthoDB" id="573082at2"/>
<evidence type="ECO:0000313" key="2">
    <source>
        <dbReference type="Proteomes" id="UP000199060"/>
    </source>
</evidence>
<name>A0A1G6XT82_9BACT</name>
<dbReference type="Proteomes" id="UP000199060">
    <property type="component" value="Unassembled WGS sequence"/>
</dbReference>
<dbReference type="EMBL" id="FNAC01000065">
    <property type="protein sequence ID" value="SDD80635.1"/>
    <property type="molecule type" value="Genomic_DNA"/>
</dbReference>
<proteinExistence type="predicted"/>
<reference evidence="2" key="1">
    <citation type="submission" date="2016-10" db="EMBL/GenBank/DDBJ databases">
        <authorList>
            <person name="Varghese N."/>
            <person name="Submissions S."/>
        </authorList>
    </citation>
    <scope>NUCLEOTIDE SEQUENCE [LARGE SCALE GENOMIC DNA]</scope>
    <source>
        <strain evidence="2">DSM 23095</strain>
    </source>
</reference>
<dbReference type="Gene3D" id="3.30.2310.20">
    <property type="entry name" value="RelE-like"/>
    <property type="match status" value="1"/>
</dbReference>
<organism evidence="1 2">
    <name type="scientific">Algoriphagus faecimaris</name>
    <dbReference type="NCBI Taxonomy" id="686796"/>
    <lineage>
        <taxon>Bacteria</taxon>
        <taxon>Pseudomonadati</taxon>
        <taxon>Bacteroidota</taxon>
        <taxon>Cytophagia</taxon>
        <taxon>Cytophagales</taxon>
        <taxon>Cyclobacteriaceae</taxon>
        <taxon>Algoriphagus</taxon>
    </lineage>
</organism>
<dbReference type="STRING" id="686796.SAMN04488104_10657"/>
<protein>
    <submittedName>
        <fullName evidence="1">Phage-related protein</fullName>
    </submittedName>
</protein>
<sequence length="119" mass="14581">MDNYKFRVEFLEDAKQFLDELDEKAREKIFYNIWKASITNDRELFKKLQDEVWEFRTKFSKTYYRLFAFWDKTAKEDTVVISTHGLIKKTGKVPKGEIEKARKFMDQYFQEKKEKGRKK</sequence>
<dbReference type="Pfam" id="PF05973">
    <property type="entry name" value="Gp49"/>
    <property type="match status" value="1"/>
</dbReference>